<reference evidence="2" key="3">
    <citation type="submission" date="2016-06" db="UniProtKB">
        <authorList>
            <consortium name="WormBaseParasite"/>
        </authorList>
    </citation>
    <scope>IDENTIFICATION</scope>
</reference>
<protein>
    <submittedName>
        <fullName evidence="2">Uncharacterized protein</fullName>
    </submittedName>
</protein>
<dbReference type="WBParaSite" id="GPLIN_000617300">
    <property type="protein sequence ID" value="GPLIN_000617300"/>
    <property type="gene ID" value="GPLIN_000617300"/>
</dbReference>
<organism evidence="1 2">
    <name type="scientific">Globodera pallida</name>
    <name type="common">Potato cyst nematode worm</name>
    <name type="synonym">Heterodera pallida</name>
    <dbReference type="NCBI Taxonomy" id="36090"/>
    <lineage>
        <taxon>Eukaryota</taxon>
        <taxon>Metazoa</taxon>
        <taxon>Ecdysozoa</taxon>
        <taxon>Nematoda</taxon>
        <taxon>Chromadorea</taxon>
        <taxon>Rhabditida</taxon>
        <taxon>Tylenchina</taxon>
        <taxon>Tylenchomorpha</taxon>
        <taxon>Tylenchoidea</taxon>
        <taxon>Heteroderidae</taxon>
        <taxon>Heteroderinae</taxon>
        <taxon>Globodera</taxon>
    </lineage>
</organism>
<keyword evidence="1" id="KW-1185">Reference proteome</keyword>
<reference evidence="1" key="1">
    <citation type="submission" date="2013-12" db="EMBL/GenBank/DDBJ databases">
        <authorList>
            <person name="Aslett M."/>
        </authorList>
    </citation>
    <scope>NUCLEOTIDE SEQUENCE [LARGE SCALE GENOMIC DNA]</scope>
    <source>
        <strain evidence="1">Lindley</strain>
    </source>
</reference>
<evidence type="ECO:0000313" key="2">
    <source>
        <dbReference type="WBParaSite" id="GPLIN_000617300"/>
    </source>
</evidence>
<proteinExistence type="predicted"/>
<name>A0A183BZY1_GLOPA</name>
<dbReference type="Proteomes" id="UP000050741">
    <property type="component" value="Unassembled WGS sequence"/>
</dbReference>
<accession>A0A183BZY1</accession>
<evidence type="ECO:0000313" key="1">
    <source>
        <dbReference type="Proteomes" id="UP000050741"/>
    </source>
</evidence>
<dbReference type="AlphaFoldDB" id="A0A183BZY1"/>
<sequence>MTLFALPDYSSSDDQQNQCIGYGEFANSRLSKRASFSYNRRLSRRLSRKFSLKPRSMALSLDRQQHILV</sequence>
<reference evidence="1" key="2">
    <citation type="submission" date="2014-05" db="EMBL/GenBank/DDBJ databases">
        <title>The genome and life-stage specific transcriptomes of Globodera pallida elucidate key aspects of plant parasitism by a cyst nematode.</title>
        <authorList>
            <person name="Cotton J.A."/>
            <person name="Lilley C.J."/>
            <person name="Jones L.M."/>
            <person name="Kikuchi T."/>
            <person name="Reid A.J."/>
            <person name="Thorpe P."/>
            <person name="Tsai I.J."/>
            <person name="Beasley H."/>
            <person name="Blok V."/>
            <person name="Cock P.J.A."/>
            <person name="Van den Akker S.E."/>
            <person name="Holroyd N."/>
            <person name="Hunt M."/>
            <person name="Mantelin S."/>
            <person name="Naghra H."/>
            <person name="Pain A."/>
            <person name="Palomares-Rius J.E."/>
            <person name="Zarowiecki M."/>
            <person name="Berriman M."/>
            <person name="Jones J.T."/>
            <person name="Urwin P.E."/>
        </authorList>
    </citation>
    <scope>NUCLEOTIDE SEQUENCE [LARGE SCALE GENOMIC DNA]</scope>
    <source>
        <strain evidence="1">Lindley</strain>
    </source>
</reference>